<dbReference type="EMBL" id="CAJNOQ010002510">
    <property type="protein sequence ID" value="CAF0962268.1"/>
    <property type="molecule type" value="Genomic_DNA"/>
</dbReference>
<dbReference type="Proteomes" id="UP000663829">
    <property type="component" value="Unassembled WGS sequence"/>
</dbReference>
<evidence type="ECO:0000256" key="1">
    <source>
        <dbReference type="ARBA" id="ARBA00006049"/>
    </source>
</evidence>
<evidence type="ECO:0000256" key="6">
    <source>
        <dbReference type="ARBA" id="ARBA00023288"/>
    </source>
</evidence>
<evidence type="ECO:0000259" key="7">
    <source>
        <dbReference type="PROSITE" id="PS50222"/>
    </source>
</evidence>
<dbReference type="PROSITE" id="PS50222">
    <property type="entry name" value="EF_HAND_2"/>
    <property type="match status" value="4"/>
</dbReference>
<evidence type="ECO:0000256" key="4">
    <source>
        <dbReference type="ARBA" id="ARBA00022737"/>
    </source>
</evidence>
<dbReference type="EMBL" id="CAJOBC010002510">
    <property type="protein sequence ID" value="CAF3736695.1"/>
    <property type="molecule type" value="Genomic_DNA"/>
</dbReference>
<evidence type="ECO:0000313" key="9">
    <source>
        <dbReference type="EMBL" id="CAF3736695.1"/>
    </source>
</evidence>
<keyword evidence="4" id="KW-0677">Repeat</keyword>
<dbReference type="InterPro" id="IPR028846">
    <property type="entry name" value="Recoverin"/>
</dbReference>
<name>A0A814E712_9BILA</name>
<keyword evidence="3" id="KW-0479">Metal-binding</keyword>
<keyword evidence="5" id="KW-0106">Calcium</keyword>
<dbReference type="Pfam" id="PF13833">
    <property type="entry name" value="EF-hand_8"/>
    <property type="match status" value="1"/>
</dbReference>
<feature type="domain" description="EF-hand" evidence="7">
    <location>
        <begin position="271"/>
        <end position="306"/>
    </location>
</feature>
<dbReference type="AlphaFoldDB" id="A0A814E712"/>
<accession>A0A814E712</accession>
<dbReference type="GO" id="GO:0005509">
    <property type="term" value="F:calcium ion binding"/>
    <property type="evidence" value="ECO:0007669"/>
    <property type="project" value="InterPro"/>
</dbReference>
<dbReference type="OrthoDB" id="272512at2759"/>
<gene>
    <name evidence="8" type="ORF">GPM918_LOCUS11817</name>
    <name evidence="9" type="ORF">SRO942_LOCUS11818</name>
</gene>
<dbReference type="InterPro" id="IPR002048">
    <property type="entry name" value="EF_hand_dom"/>
</dbReference>
<dbReference type="CDD" id="cd00051">
    <property type="entry name" value="EFh"/>
    <property type="match status" value="2"/>
</dbReference>
<organism evidence="8 10">
    <name type="scientific">Didymodactylos carnosus</name>
    <dbReference type="NCBI Taxonomy" id="1234261"/>
    <lineage>
        <taxon>Eukaryota</taxon>
        <taxon>Metazoa</taxon>
        <taxon>Spiralia</taxon>
        <taxon>Gnathifera</taxon>
        <taxon>Rotifera</taxon>
        <taxon>Eurotatoria</taxon>
        <taxon>Bdelloidea</taxon>
        <taxon>Philodinida</taxon>
        <taxon>Philodinidae</taxon>
        <taxon>Didymodactylos</taxon>
    </lineage>
</organism>
<dbReference type="PANTHER" id="PTHR23055">
    <property type="entry name" value="CALCIUM BINDING PROTEINS"/>
    <property type="match status" value="1"/>
</dbReference>
<dbReference type="InterPro" id="IPR011992">
    <property type="entry name" value="EF-hand-dom_pair"/>
</dbReference>
<keyword evidence="10" id="KW-1185">Reference proteome</keyword>
<feature type="domain" description="EF-hand" evidence="7">
    <location>
        <begin position="307"/>
        <end position="342"/>
    </location>
</feature>
<feature type="domain" description="EF-hand" evidence="7">
    <location>
        <begin position="69"/>
        <end position="104"/>
    </location>
</feature>
<evidence type="ECO:0000313" key="10">
    <source>
        <dbReference type="Proteomes" id="UP000663829"/>
    </source>
</evidence>
<evidence type="ECO:0000256" key="5">
    <source>
        <dbReference type="ARBA" id="ARBA00022837"/>
    </source>
</evidence>
<evidence type="ECO:0000256" key="2">
    <source>
        <dbReference type="ARBA" id="ARBA00022707"/>
    </source>
</evidence>
<protein>
    <recommendedName>
        <fullName evidence="7">EF-hand domain-containing protein</fullName>
    </recommendedName>
</protein>
<reference evidence="8" key="1">
    <citation type="submission" date="2021-02" db="EMBL/GenBank/DDBJ databases">
        <authorList>
            <person name="Nowell W R."/>
        </authorList>
    </citation>
    <scope>NUCLEOTIDE SEQUENCE</scope>
</reference>
<proteinExistence type="inferred from homology"/>
<dbReference type="PROSITE" id="PS00018">
    <property type="entry name" value="EF_HAND_1"/>
    <property type="match status" value="4"/>
</dbReference>
<dbReference type="Pfam" id="PF13202">
    <property type="entry name" value="EF-hand_5"/>
    <property type="match status" value="1"/>
</dbReference>
<dbReference type="Pfam" id="PF13499">
    <property type="entry name" value="EF-hand_7"/>
    <property type="match status" value="1"/>
</dbReference>
<comment type="similarity">
    <text evidence="1">Belongs to the recoverin family.</text>
</comment>
<dbReference type="Gene3D" id="1.10.238.10">
    <property type="entry name" value="EF-hand"/>
    <property type="match status" value="2"/>
</dbReference>
<evidence type="ECO:0000256" key="3">
    <source>
        <dbReference type="ARBA" id="ARBA00022723"/>
    </source>
</evidence>
<evidence type="ECO:0000313" key="8">
    <source>
        <dbReference type="EMBL" id="CAF0962268.1"/>
    </source>
</evidence>
<sequence length="397" mass="47474">MGANQTSETENNNNHLTENDIHYLLSNTYFNRQQIENWYKIFHEKYSNGKMNKEQFITFYMNELRHIWNGRLLAEKIFYLLDINQDNHISFKELLLYYSVKSKGNEREKLQFSFLLYSNHDGYIEYEQFIFLIELLTKINKKYDEYSIRHYASDLFHQYDNNSDRKITCDEFISLILHNREMAQLFTPMFKFNIINQNVTESSNPITSISPLSIEVLNVLQIITNLTREQIIKFYGDFQKKCPTGHLNQQDFIYFYRKLLPKSLLLDDDNDSTKYCQLVFKAFDINLDGQIDFKEFITAFSIRSNGTPRDKLNWLFYAYDRNNDNFISFTELKYIISAIYNLYGLNKEGKNFEYKSYELMALMDINNDDKISKQEFIHACITDGDIRKLLVPMFPSR</sequence>
<dbReference type="Proteomes" id="UP000681722">
    <property type="component" value="Unassembled WGS sequence"/>
</dbReference>
<dbReference type="PANTHER" id="PTHR23055:SF178">
    <property type="entry name" value="NEUROCALCIN HOMOLOG"/>
    <property type="match status" value="1"/>
</dbReference>
<keyword evidence="6" id="KW-0449">Lipoprotein</keyword>
<dbReference type="InterPro" id="IPR018247">
    <property type="entry name" value="EF_Hand_1_Ca_BS"/>
</dbReference>
<keyword evidence="2" id="KW-0519">Myristate</keyword>
<feature type="domain" description="EF-hand" evidence="7">
    <location>
        <begin position="358"/>
        <end position="386"/>
    </location>
</feature>
<dbReference type="PRINTS" id="PR00450">
    <property type="entry name" value="RECOVERIN"/>
</dbReference>
<dbReference type="SUPFAM" id="SSF47473">
    <property type="entry name" value="EF-hand"/>
    <property type="match status" value="2"/>
</dbReference>
<dbReference type="SMART" id="SM00054">
    <property type="entry name" value="EFh"/>
    <property type="match status" value="6"/>
</dbReference>
<comment type="caution">
    <text evidence="8">The sequence shown here is derived from an EMBL/GenBank/DDBJ whole genome shotgun (WGS) entry which is preliminary data.</text>
</comment>